<organism evidence="3 4">
    <name type="scientific">Cyclospora cayetanensis</name>
    <dbReference type="NCBI Taxonomy" id="88456"/>
    <lineage>
        <taxon>Eukaryota</taxon>
        <taxon>Sar</taxon>
        <taxon>Alveolata</taxon>
        <taxon>Apicomplexa</taxon>
        <taxon>Conoidasida</taxon>
        <taxon>Coccidia</taxon>
        <taxon>Eucoccidiorida</taxon>
        <taxon>Eimeriorina</taxon>
        <taxon>Eimeriidae</taxon>
        <taxon>Cyclospora</taxon>
    </lineage>
</organism>
<dbReference type="AlphaFoldDB" id="A0A6P6RQG7"/>
<evidence type="ECO:0000256" key="1">
    <source>
        <dbReference type="SAM" id="MobiDB-lite"/>
    </source>
</evidence>
<dbReference type="SUPFAM" id="SSF54695">
    <property type="entry name" value="POZ domain"/>
    <property type="match status" value="1"/>
</dbReference>
<evidence type="ECO:0000313" key="3">
    <source>
        <dbReference type="Proteomes" id="UP000515125"/>
    </source>
</evidence>
<reference evidence="4" key="1">
    <citation type="submission" date="2025-08" db="UniProtKB">
        <authorList>
            <consortium name="RefSeq"/>
        </authorList>
    </citation>
    <scope>IDENTIFICATION</scope>
</reference>
<proteinExistence type="predicted"/>
<dbReference type="PANTHER" id="PTHR45632">
    <property type="entry name" value="LD33804P"/>
    <property type="match status" value="1"/>
</dbReference>
<sequence>MAQGTKVNGQGVPCGTDGGAAERQRKQSNQHGRLRTFQQNIFALLADPSYEALFDVVIVSENRELRAHQCVLAACSEYFKRLFCGPETAKRIEFQQRWPVVHQLVRCMYGADIEGGTDPEIILEVLAEARNLEINCLSMDDCLSLIVDQLSVQNCARILTHDEVAHHKELSRQVCGYIVKRFADVVRAPSSRQQLLQMPRNQIVYMVRELCRRCDNNRDTDLIVRFVVDWSSFDTACDLLRDCKLWDWAVEPGALSIFRDEDTPLGAVPSNLLSAAQWRISNLKAALRESLPAKFVCGTYFDWSVRLDVGAENKLRIVYESAIDRTPGQPACIKRFPAALFAWQAIFRGEDVFRERPVFICFPEHIGLHWSTTLHISTADVSEADELTLMVQMTEIPLVSLILYYFSSDLNQTLAQEDILNRLPHIEYRCLSSYTLFHQNAPALSTDFKIGEFACCIAGDKSWPFDPPFAAMPVRHWNKMGPHDTAQTYRMDKYYELTPLLGQVTQELRVFLILHNKLFTSKTAATAGCVGSWALDAICPPHG</sequence>
<evidence type="ECO:0000259" key="2">
    <source>
        <dbReference type="PROSITE" id="PS50097"/>
    </source>
</evidence>
<dbReference type="PROSITE" id="PS50097">
    <property type="entry name" value="BTB"/>
    <property type="match status" value="1"/>
</dbReference>
<protein>
    <submittedName>
        <fullName evidence="4">Uncharacterized protein LOC34624387</fullName>
    </submittedName>
</protein>
<feature type="region of interest" description="Disordered" evidence="1">
    <location>
        <begin position="1"/>
        <end position="31"/>
    </location>
</feature>
<accession>A0A6P6RQG7</accession>
<dbReference type="SMART" id="SM00225">
    <property type="entry name" value="BTB"/>
    <property type="match status" value="1"/>
</dbReference>
<name>A0A6P6RQG7_9EIME</name>
<dbReference type="RefSeq" id="XP_026190003.1">
    <property type="nucleotide sequence ID" value="XM_026334218.1"/>
</dbReference>
<gene>
    <name evidence="4" type="primary">LOC34624387</name>
</gene>
<feature type="domain" description="BTB" evidence="2">
    <location>
        <begin position="54"/>
        <end position="117"/>
    </location>
</feature>
<dbReference type="Pfam" id="PF00651">
    <property type="entry name" value="BTB"/>
    <property type="match status" value="1"/>
</dbReference>
<dbReference type="GeneID" id="34624387"/>
<evidence type="ECO:0000313" key="4">
    <source>
        <dbReference type="RefSeq" id="XP_026190003.1"/>
    </source>
</evidence>
<dbReference type="InterPro" id="IPR011333">
    <property type="entry name" value="SKP1/BTB/POZ_sf"/>
</dbReference>
<dbReference type="Proteomes" id="UP000515125">
    <property type="component" value="Unplaced"/>
</dbReference>
<keyword evidence="3" id="KW-1185">Reference proteome</keyword>
<dbReference type="Gene3D" id="3.30.710.10">
    <property type="entry name" value="Potassium Channel Kv1.1, Chain A"/>
    <property type="match status" value="1"/>
</dbReference>
<dbReference type="CDD" id="cd18186">
    <property type="entry name" value="BTB_POZ_ZBTB_KLHL-like"/>
    <property type="match status" value="1"/>
</dbReference>
<dbReference type="OrthoDB" id="407106at2759"/>
<dbReference type="InterPro" id="IPR000210">
    <property type="entry name" value="BTB/POZ_dom"/>
</dbReference>